<dbReference type="EMBL" id="CP089983">
    <property type="protein sequence ID" value="WXB05804.1"/>
    <property type="molecule type" value="Genomic_DNA"/>
</dbReference>
<protein>
    <submittedName>
        <fullName evidence="1">Uncharacterized protein</fullName>
    </submittedName>
</protein>
<gene>
    <name evidence="1" type="ORF">LVJ94_00815</name>
</gene>
<evidence type="ECO:0000313" key="2">
    <source>
        <dbReference type="Proteomes" id="UP001374803"/>
    </source>
</evidence>
<accession>A0ABZ2L8C1</accession>
<dbReference type="Proteomes" id="UP001374803">
    <property type="component" value="Chromosome"/>
</dbReference>
<dbReference type="RefSeq" id="WP_394835452.1">
    <property type="nucleotide sequence ID" value="NZ_CP089929.1"/>
</dbReference>
<reference evidence="1" key="1">
    <citation type="submission" date="2021-12" db="EMBL/GenBank/DDBJ databases">
        <title>Discovery of the Pendulisporaceae a myxobacterial family with distinct sporulation behavior and unique specialized metabolism.</title>
        <authorList>
            <person name="Garcia R."/>
            <person name="Popoff A."/>
            <person name="Bader C.D."/>
            <person name="Loehr J."/>
            <person name="Walesch S."/>
            <person name="Walt C."/>
            <person name="Boldt J."/>
            <person name="Bunk B."/>
            <person name="Haeckl F.J.F.P.J."/>
            <person name="Gunesch A.P."/>
            <person name="Birkelbach J."/>
            <person name="Nuebel U."/>
            <person name="Pietschmann T."/>
            <person name="Bach T."/>
            <person name="Mueller R."/>
        </authorList>
    </citation>
    <scope>NUCLEOTIDE SEQUENCE</scope>
    <source>
        <strain evidence="1">MSr11367</strain>
    </source>
</reference>
<keyword evidence="2" id="KW-1185">Reference proteome</keyword>
<sequence length="155" mass="16755">MQVDRFVEDLGMSVCVELFCLVSSPVDFPQVFLTRDLGDARSVRKAVEDALSDVQWFGGRGYIAEASGTTAEVTLWRDGTGAVEDGVVDRLTVSIHDDGDPMTIVGPLCRMHGWSACDSALHLIDHQSVRTIWSAAHLSDAALTPILPSAIKILS</sequence>
<organism evidence="1 2">
    <name type="scientific">Pendulispora rubella</name>
    <dbReference type="NCBI Taxonomy" id="2741070"/>
    <lineage>
        <taxon>Bacteria</taxon>
        <taxon>Pseudomonadati</taxon>
        <taxon>Myxococcota</taxon>
        <taxon>Myxococcia</taxon>
        <taxon>Myxococcales</taxon>
        <taxon>Sorangiineae</taxon>
        <taxon>Pendulisporaceae</taxon>
        <taxon>Pendulispora</taxon>
    </lineage>
</organism>
<evidence type="ECO:0000313" key="1">
    <source>
        <dbReference type="EMBL" id="WXB05804.1"/>
    </source>
</evidence>
<name>A0ABZ2L8C1_9BACT</name>
<proteinExistence type="predicted"/>